<dbReference type="SUPFAM" id="SSF48726">
    <property type="entry name" value="Immunoglobulin"/>
    <property type="match status" value="1"/>
</dbReference>
<reference evidence="5" key="2">
    <citation type="submission" date="2025-09" db="UniProtKB">
        <authorList>
            <consortium name="Ensembl"/>
        </authorList>
    </citation>
    <scope>IDENTIFICATION</scope>
</reference>
<evidence type="ECO:0000256" key="2">
    <source>
        <dbReference type="ARBA" id="ARBA00022692"/>
    </source>
</evidence>
<dbReference type="InterPro" id="IPR013783">
    <property type="entry name" value="Ig-like_fold"/>
</dbReference>
<dbReference type="Pfam" id="PF07686">
    <property type="entry name" value="V-set"/>
    <property type="match status" value="1"/>
</dbReference>
<evidence type="ECO:0000256" key="1">
    <source>
        <dbReference type="ARBA" id="ARBA00004370"/>
    </source>
</evidence>
<name>A0A3B3W2R1_9TELE</name>
<proteinExistence type="predicted"/>
<dbReference type="GO" id="GO:0005886">
    <property type="term" value="C:plasma membrane"/>
    <property type="evidence" value="ECO:0007669"/>
    <property type="project" value="TreeGrafter"/>
</dbReference>
<feature type="domain" description="Immunoglobulin" evidence="4">
    <location>
        <begin position="23"/>
        <end position="119"/>
    </location>
</feature>
<accession>A0A3B3W2R1</accession>
<keyword evidence="6" id="KW-1185">Reference proteome</keyword>
<dbReference type="InterPro" id="IPR013106">
    <property type="entry name" value="Ig_V-set"/>
</dbReference>
<keyword evidence="3" id="KW-0472">Membrane</keyword>
<protein>
    <recommendedName>
        <fullName evidence="4">Immunoglobulin domain-containing protein</fullName>
    </recommendedName>
</protein>
<reference evidence="5" key="1">
    <citation type="submission" date="2025-08" db="UniProtKB">
        <authorList>
            <consortium name="Ensembl"/>
        </authorList>
    </citation>
    <scope>IDENTIFICATION</scope>
</reference>
<dbReference type="Ensembl" id="ENSPLAT00000028517.1">
    <property type="protein sequence ID" value="ENSPLAP00000031577.1"/>
    <property type="gene ID" value="ENSPLAG00000023667.1"/>
</dbReference>
<dbReference type="GO" id="GO:0004888">
    <property type="term" value="F:transmembrane signaling receptor activity"/>
    <property type="evidence" value="ECO:0007669"/>
    <property type="project" value="TreeGrafter"/>
</dbReference>
<keyword evidence="2" id="KW-0812">Transmembrane</keyword>
<evidence type="ECO:0000313" key="5">
    <source>
        <dbReference type="Ensembl" id="ENSPLAP00000031577.1"/>
    </source>
</evidence>
<dbReference type="InterPro" id="IPR050671">
    <property type="entry name" value="CD300_family_receptors"/>
</dbReference>
<dbReference type="Proteomes" id="UP000261500">
    <property type="component" value="Unplaced"/>
</dbReference>
<dbReference type="GeneTree" id="ENSGT01150000287011"/>
<sequence>VMQRCGASRSCSAVCCVSRAAGLIHVFGYKGRNVNVSCRYDEGYESNEKYMCNDPCGNKDVFTRSQNNQNKYSTYDNKTSRIFTVTISDLRLDDAGKYKCGVNRKGRKDLLTEVKLEVKEGK</sequence>
<evidence type="ECO:0000259" key="4">
    <source>
        <dbReference type="SMART" id="SM00409"/>
    </source>
</evidence>
<dbReference type="InterPro" id="IPR003599">
    <property type="entry name" value="Ig_sub"/>
</dbReference>
<comment type="subcellular location">
    <subcellularLocation>
        <location evidence="1">Membrane</location>
    </subcellularLocation>
</comment>
<dbReference type="SMART" id="SM00409">
    <property type="entry name" value="IG"/>
    <property type="match status" value="1"/>
</dbReference>
<dbReference type="InterPro" id="IPR036179">
    <property type="entry name" value="Ig-like_dom_sf"/>
</dbReference>
<dbReference type="PANTHER" id="PTHR11860">
    <property type="entry name" value="POLYMERIC-IMMUNOGLOBULIN RECEPTOR"/>
    <property type="match status" value="1"/>
</dbReference>
<dbReference type="AlphaFoldDB" id="A0A3B3W2R1"/>
<dbReference type="STRING" id="48699.ENSPLAP00000031577"/>
<evidence type="ECO:0000256" key="3">
    <source>
        <dbReference type="ARBA" id="ARBA00023136"/>
    </source>
</evidence>
<dbReference type="Gene3D" id="2.60.40.10">
    <property type="entry name" value="Immunoglobulins"/>
    <property type="match status" value="1"/>
</dbReference>
<evidence type="ECO:0000313" key="6">
    <source>
        <dbReference type="Proteomes" id="UP000261500"/>
    </source>
</evidence>
<organism evidence="5 6">
    <name type="scientific">Poecilia latipinna</name>
    <name type="common">sailfin molly</name>
    <dbReference type="NCBI Taxonomy" id="48699"/>
    <lineage>
        <taxon>Eukaryota</taxon>
        <taxon>Metazoa</taxon>
        <taxon>Chordata</taxon>
        <taxon>Craniata</taxon>
        <taxon>Vertebrata</taxon>
        <taxon>Euteleostomi</taxon>
        <taxon>Actinopterygii</taxon>
        <taxon>Neopterygii</taxon>
        <taxon>Teleostei</taxon>
        <taxon>Neoteleostei</taxon>
        <taxon>Acanthomorphata</taxon>
        <taxon>Ovalentaria</taxon>
        <taxon>Atherinomorphae</taxon>
        <taxon>Cyprinodontiformes</taxon>
        <taxon>Poeciliidae</taxon>
        <taxon>Poeciliinae</taxon>
        <taxon>Poecilia</taxon>
    </lineage>
</organism>
<dbReference type="PANTHER" id="PTHR11860:SF118">
    <property type="entry name" value="CMRF35-LIKE MOLECULE 3-RELATED"/>
    <property type="match status" value="1"/>
</dbReference>